<keyword evidence="2" id="KW-1185">Reference proteome</keyword>
<protein>
    <submittedName>
        <fullName evidence="1">Uncharacterized protein</fullName>
    </submittedName>
</protein>
<sequence length="141" mass="14977">MEGILHPPAPADRLHMDGGPTLPAGLGAISVAAGLGAGTSGAGRDATLNWLTAPWVYHPVVKRTCSSRATIRALPSRASSSFLTSRSCHPRYEMTHPTPNGQLWRRLSIQDALFHARLLINDSLPTCRRPIGAPASQPPTA</sequence>
<name>A0A9D4Q6B0_RHISA</name>
<dbReference type="AlphaFoldDB" id="A0A9D4Q6B0"/>
<dbReference type="EMBL" id="JABSTV010001248">
    <property type="protein sequence ID" value="KAH7968722.1"/>
    <property type="molecule type" value="Genomic_DNA"/>
</dbReference>
<evidence type="ECO:0000313" key="2">
    <source>
        <dbReference type="Proteomes" id="UP000821837"/>
    </source>
</evidence>
<evidence type="ECO:0000313" key="1">
    <source>
        <dbReference type="EMBL" id="KAH7968722.1"/>
    </source>
</evidence>
<organism evidence="1 2">
    <name type="scientific">Rhipicephalus sanguineus</name>
    <name type="common">Brown dog tick</name>
    <name type="synonym">Ixodes sanguineus</name>
    <dbReference type="NCBI Taxonomy" id="34632"/>
    <lineage>
        <taxon>Eukaryota</taxon>
        <taxon>Metazoa</taxon>
        <taxon>Ecdysozoa</taxon>
        <taxon>Arthropoda</taxon>
        <taxon>Chelicerata</taxon>
        <taxon>Arachnida</taxon>
        <taxon>Acari</taxon>
        <taxon>Parasitiformes</taxon>
        <taxon>Ixodida</taxon>
        <taxon>Ixodoidea</taxon>
        <taxon>Ixodidae</taxon>
        <taxon>Rhipicephalinae</taxon>
        <taxon>Rhipicephalus</taxon>
        <taxon>Rhipicephalus</taxon>
    </lineage>
</organism>
<dbReference type="Proteomes" id="UP000821837">
    <property type="component" value="Unassembled WGS sequence"/>
</dbReference>
<proteinExistence type="predicted"/>
<reference evidence="1" key="2">
    <citation type="submission" date="2021-09" db="EMBL/GenBank/DDBJ databases">
        <authorList>
            <person name="Jia N."/>
            <person name="Wang J."/>
            <person name="Shi W."/>
            <person name="Du L."/>
            <person name="Sun Y."/>
            <person name="Zhan W."/>
            <person name="Jiang J."/>
            <person name="Wang Q."/>
            <person name="Zhang B."/>
            <person name="Ji P."/>
            <person name="Sakyi L.B."/>
            <person name="Cui X."/>
            <person name="Yuan T."/>
            <person name="Jiang B."/>
            <person name="Yang W."/>
            <person name="Lam T.T.-Y."/>
            <person name="Chang Q."/>
            <person name="Ding S."/>
            <person name="Wang X."/>
            <person name="Zhu J."/>
            <person name="Ruan X."/>
            <person name="Zhao L."/>
            <person name="Wei J."/>
            <person name="Que T."/>
            <person name="Du C."/>
            <person name="Cheng J."/>
            <person name="Dai P."/>
            <person name="Han X."/>
            <person name="Huang E."/>
            <person name="Gao Y."/>
            <person name="Liu J."/>
            <person name="Shao H."/>
            <person name="Ye R."/>
            <person name="Li L."/>
            <person name="Wei W."/>
            <person name="Wang X."/>
            <person name="Wang C."/>
            <person name="Huo Q."/>
            <person name="Li W."/>
            <person name="Guo W."/>
            <person name="Chen H."/>
            <person name="Chen S."/>
            <person name="Zhou L."/>
            <person name="Zhou L."/>
            <person name="Ni X."/>
            <person name="Tian J."/>
            <person name="Zhou Y."/>
            <person name="Sheng Y."/>
            <person name="Liu T."/>
            <person name="Pan Y."/>
            <person name="Xia L."/>
            <person name="Li J."/>
            <person name="Zhao F."/>
            <person name="Cao W."/>
        </authorList>
    </citation>
    <scope>NUCLEOTIDE SEQUENCE</scope>
    <source>
        <strain evidence="1">Rsan-2018</strain>
        <tissue evidence="1">Larvae</tissue>
    </source>
</reference>
<accession>A0A9D4Q6B0</accession>
<reference evidence="1" key="1">
    <citation type="journal article" date="2020" name="Cell">
        <title>Large-Scale Comparative Analyses of Tick Genomes Elucidate Their Genetic Diversity and Vector Capacities.</title>
        <authorList>
            <consortium name="Tick Genome and Microbiome Consortium (TIGMIC)"/>
            <person name="Jia N."/>
            <person name="Wang J."/>
            <person name="Shi W."/>
            <person name="Du L."/>
            <person name="Sun Y."/>
            <person name="Zhan W."/>
            <person name="Jiang J.F."/>
            <person name="Wang Q."/>
            <person name="Zhang B."/>
            <person name="Ji P."/>
            <person name="Bell-Sakyi L."/>
            <person name="Cui X.M."/>
            <person name="Yuan T.T."/>
            <person name="Jiang B.G."/>
            <person name="Yang W.F."/>
            <person name="Lam T.T."/>
            <person name="Chang Q.C."/>
            <person name="Ding S.J."/>
            <person name="Wang X.J."/>
            <person name="Zhu J.G."/>
            <person name="Ruan X.D."/>
            <person name="Zhao L."/>
            <person name="Wei J.T."/>
            <person name="Ye R.Z."/>
            <person name="Que T.C."/>
            <person name="Du C.H."/>
            <person name="Zhou Y.H."/>
            <person name="Cheng J.X."/>
            <person name="Dai P.F."/>
            <person name="Guo W.B."/>
            <person name="Han X.H."/>
            <person name="Huang E.J."/>
            <person name="Li L.F."/>
            <person name="Wei W."/>
            <person name="Gao Y.C."/>
            <person name="Liu J.Z."/>
            <person name="Shao H.Z."/>
            <person name="Wang X."/>
            <person name="Wang C.C."/>
            <person name="Yang T.C."/>
            <person name="Huo Q.B."/>
            <person name="Li W."/>
            <person name="Chen H.Y."/>
            <person name="Chen S.E."/>
            <person name="Zhou L.G."/>
            <person name="Ni X.B."/>
            <person name="Tian J.H."/>
            <person name="Sheng Y."/>
            <person name="Liu T."/>
            <person name="Pan Y.S."/>
            <person name="Xia L.Y."/>
            <person name="Li J."/>
            <person name="Zhao F."/>
            <person name="Cao W.C."/>
        </authorList>
    </citation>
    <scope>NUCLEOTIDE SEQUENCE</scope>
    <source>
        <strain evidence="1">Rsan-2018</strain>
    </source>
</reference>
<comment type="caution">
    <text evidence="1">The sequence shown here is derived from an EMBL/GenBank/DDBJ whole genome shotgun (WGS) entry which is preliminary data.</text>
</comment>
<gene>
    <name evidence="1" type="ORF">HPB52_010807</name>
</gene>